<gene>
    <name evidence="2" type="ORF">RJT34_04538</name>
</gene>
<evidence type="ECO:0000313" key="2">
    <source>
        <dbReference type="EMBL" id="KAK7319811.1"/>
    </source>
</evidence>
<proteinExistence type="predicted"/>
<sequence length="74" mass="8379">MRHNILDGLSKEVDWYRVMLKATEARSEEAECGCLTLCALFLFQRSNFDYPSSSSSSMASSHSLNPKTLSRLNF</sequence>
<feature type="compositionally biased region" description="Polar residues" evidence="1">
    <location>
        <begin position="64"/>
        <end position="74"/>
    </location>
</feature>
<accession>A0AAN9KNQ0</accession>
<comment type="caution">
    <text evidence="2">The sequence shown here is derived from an EMBL/GenBank/DDBJ whole genome shotgun (WGS) entry which is preliminary data.</text>
</comment>
<dbReference type="AlphaFoldDB" id="A0AAN9KNQ0"/>
<reference evidence="2 3" key="1">
    <citation type="submission" date="2024-01" db="EMBL/GenBank/DDBJ databases">
        <title>The genomes of 5 underutilized Papilionoideae crops provide insights into root nodulation and disease resistance.</title>
        <authorList>
            <person name="Yuan L."/>
        </authorList>
    </citation>
    <scope>NUCLEOTIDE SEQUENCE [LARGE SCALE GENOMIC DNA]</scope>
    <source>
        <strain evidence="2">LY-2023</strain>
        <tissue evidence="2">Leaf</tissue>
    </source>
</reference>
<name>A0AAN9KNQ0_CLITE</name>
<dbReference type="Proteomes" id="UP001359559">
    <property type="component" value="Unassembled WGS sequence"/>
</dbReference>
<keyword evidence="3" id="KW-1185">Reference proteome</keyword>
<feature type="compositionally biased region" description="Low complexity" evidence="1">
    <location>
        <begin position="52"/>
        <end position="63"/>
    </location>
</feature>
<evidence type="ECO:0000256" key="1">
    <source>
        <dbReference type="SAM" id="MobiDB-lite"/>
    </source>
</evidence>
<evidence type="ECO:0000313" key="3">
    <source>
        <dbReference type="Proteomes" id="UP001359559"/>
    </source>
</evidence>
<feature type="region of interest" description="Disordered" evidence="1">
    <location>
        <begin position="51"/>
        <end position="74"/>
    </location>
</feature>
<organism evidence="2 3">
    <name type="scientific">Clitoria ternatea</name>
    <name type="common">Butterfly pea</name>
    <dbReference type="NCBI Taxonomy" id="43366"/>
    <lineage>
        <taxon>Eukaryota</taxon>
        <taxon>Viridiplantae</taxon>
        <taxon>Streptophyta</taxon>
        <taxon>Embryophyta</taxon>
        <taxon>Tracheophyta</taxon>
        <taxon>Spermatophyta</taxon>
        <taxon>Magnoliopsida</taxon>
        <taxon>eudicotyledons</taxon>
        <taxon>Gunneridae</taxon>
        <taxon>Pentapetalae</taxon>
        <taxon>rosids</taxon>
        <taxon>fabids</taxon>
        <taxon>Fabales</taxon>
        <taxon>Fabaceae</taxon>
        <taxon>Papilionoideae</taxon>
        <taxon>50 kb inversion clade</taxon>
        <taxon>NPAAA clade</taxon>
        <taxon>indigoferoid/millettioid clade</taxon>
        <taxon>Phaseoleae</taxon>
        <taxon>Clitoria</taxon>
    </lineage>
</organism>
<protein>
    <submittedName>
        <fullName evidence="2">Uncharacterized protein</fullName>
    </submittedName>
</protein>
<dbReference type="EMBL" id="JAYKXN010000001">
    <property type="protein sequence ID" value="KAK7319811.1"/>
    <property type="molecule type" value="Genomic_DNA"/>
</dbReference>